<dbReference type="EMBL" id="JACSNR010000002">
    <property type="protein sequence ID" value="MBM6922754.1"/>
    <property type="molecule type" value="Genomic_DNA"/>
</dbReference>
<protein>
    <recommendedName>
        <fullName evidence="3">DUF4825 domain-containing protein</fullName>
    </recommendedName>
</protein>
<proteinExistence type="predicted"/>
<evidence type="ECO:0000313" key="2">
    <source>
        <dbReference type="Proteomes" id="UP000724149"/>
    </source>
</evidence>
<organism evidence="1 2">
    <name type="scientific">Hydrogenoanaerobacterium saccharovorans</name>
    <dbReference type="NCBI Taxonomy" id="474960"/>
    <lineage>
        <taxon>Bacteria</taxon>
        <taxon>Bacillati</taxon>
        <taxon>Bacillota</taxon>
        <taxon>Clostridia</taxon>
        <taxon>Eubacteriales</taxon>
        <taxon>Oscillospiraceae</taxon>
        <taxon>Hydrogenoanaerobacterium</taxon>
    </lineage>
</organism>
<dbReference type="Proteomes" id="UP000724149">
    <property type="component" value="Unassembled WGS sequence"/>
</dbReference>
<comment type="caution">
    <text evidence="1">The sequence shown here is derived from an EMBL/GenBank/DDBJ whole genome shotgun (WGS) entry which is preliminary data.</text>
</comment>
<reference evidence="1 2" key="1">
    <citation type="journal article" date="2021" name="Sci. Rep.">
        <title>The distribution of antibiotic resistance genes in chicken gut microbiota commensals.</title>
        <authorList>
            <person name="Juricova H."/>
            <person name="Matiasovicova J."/>
            <person name="Kubasova T."/>
            <person name="Cejkova D."/>
            <person name="Rychlik I."/>
        </authorList>
    </citation>
    <scope>NUCLEOTIDE SEQUENCE [LARGE SCALE GENOMIC DNA]</scope>
    <source>
        <strain evidence="1 2">An564</strain>
    </source>
</reference>
<evidence type="ECO:0008006" key="3">
    <source>
        <dbReference type="Google" id="ProtNLM"/>
    </source>
</evidence>
<evidence type="ECO:0000313" key="1">
    <source>
        <dbReference type="EMBL" id="MBM6922754.1"/>
    </source>
</evidence>
<accession>A0ABS2GMF7</accession>
<keyword evidence="2" id="KW-1185">Reference proteome</keyword>
<name>A0ABS2GMF7_9FIRM</name>
<sequence>MKKLKQGLLLAVLLLLGAYVTIPLIKQEIQHQHTQKLNELYKSTGYDYLRTEIAGSEGNDMIIGIYEDGDGYSIATACLPDQGEGELLYTPMYPAETGAESVRLWYGICGNAQEPQLLLYLDEDDPLCRSIELDGADHRSMSYIQDIFVDTMLTDLNGLVDNENRLTVSLFAAEGVDFEIKPGFNMVENMAPDVLTASEELNKNKQLYLQFSIDLTEALARTGW</sequence>
<gene>
    <name evidence="1" type="ORF">H9X81_03475</name>
</gene>
<dbReference type="RefSeq" id="WP_204719852.1">
    <property type="nucleotide sequence ID" value="NZ_JACSNR010000002.1"/>
</dbReference>